<name>A0A511MNA8_9NOCA</name>
<gene>
    <name evidence="6" type="primary">nos</name>
    <name evidence="6" type="ORF">NN4_61160</name>
</gene>
<dbReference type="SUPFAM" id="SSF56512">
    <property type="entry name" value="Nitric oxide (NO) synthase oxygenase domain"/>
    <property type="match status" value="1"/>
</dbReference>
<proteinExistence type="predicted"/>
<reference evidence="6 7" key="1">
    <citation type="submission" date="2019-07" db="EMBL/GenBank/DDBJ databases">
        <title>Whole genome shotgun sequence of Nocardia ninae NBRC 108245.</title>
        <authorList>
            <person name="Hosoyama A."/>
            <person name="Uohara A."/>
            <person name="Ohji S."/>
            <person name="Ichikawa N."/>
        </authorList>
    </citation>
    <scope>NUCLEOTIDE SEQUENCE [LARGE SCALE GENOMIC DNA]</scope>
    <source>
        <strain evidence="6 7">NBRC 108245</strain>
    </source>
</reference>
<dbReference type="GO" id="GO:0004517">
    <property type="term" value="F:nitric-oxide synthase activity"/>
    <property type="evidence" value="ECO:0007669"/>
    <property type="project" value="InterPro"/>
</dbReference>
<keyword evidence="1" id="KW-0349">Heme</keyword>
<protein>
    <submittedName>
        <fullName evidence="6">Nitric oxide synthase oxygenase</fullName>
    </submittedName>
</protein>
<dbReference type="Gene3D" id="3.90.440.10">
    <property type="entry name" value="Nitric Oxide Synthase,Heme Domain,Chain A domain 2"/>
    <property type="match status" value="1"/>
</dbReference>
<accession>A0A511MNA8</accession>
<dbReference type="InterPro" id="IPR050607">
    <property type="entry name" value="NOS"/>
</dbReference>
<dbReference type="InterPro" id="IPR036119">
    <property type="entry name" value="NOS_N_sf"/>
</dbReference>
<dbReference type="AlphaFoldDB" id="A0A511MNA8"/>
<dbReference type="EMBL" id="BJXA01000054">
    <property type="protein sequence ID" value="GEM41597.1"/>
    <property type="molecule type" value="Genomic_DNA"/>
</dbReference>
<evidence type="ECO:0000256" key="2">
    <source>
        <dbReference type="ARBA" id="ARBA00022723"/>
    </source>
</evidence>
<dbReference type="PANTHER" id="PTHR43410:SF1">
    <property type="entry name" value="NITRIC OXIDE SYNTHASE"/>
    <property type="match status" value="1"/>
</dbReference>
<evidence type="ECO:0000256" key="1">
    <source>
        <dbReference type="ARBA" id="ARBA00022617"/>
    </source>
</evidence>
<evidence type="ECO:0000256" key="3">
    <source>
        <dbReference type="ARBA" id="ARBA00023002"/>
    </source>
</evidence>
<dbReference type="InterPro" id="IPR044944">
    <property type="entry name" value="NOS_dom_3"/>
</dbReference>
<dbReference type="InterPro" id="IPR004030">
    <property type="entry name" value="NOS_N"/>
</dbReference>
<keyword evidence="7" id="KW-1185">Reference proteome</keyword>
<dbReference type="Pfam" id="PF02898">
    <property type="entry name" value="NO_synthase"/>
    <property type="match status" value="1"/>
</dbReference>
<evidence type="ECO:0000313" key="7">
    <source>
        <dbReference type="Proteomes" id="UP000321424"/>
    </source>
</evidence>
<dbReference type="GO" id="GO:0046872">
    <property type="term" value="F:metal ion binding"/>
    <property type="evidence" value="ECO:0007669"/>
    <property type="project" value="UniProtKB-KW"/>
</dbReference>
<dbReference type="Proteomes" id="UP000321424">
    <property type="component" value="Unassembled WGS sequence"/>
</dbReference>
<organism evidence="6 7">
    <name type="scientific">Nocardia ninae NBRC 108245</name>
    <dbReference type="NCBI Taxonomy" id="1210091"/>
    <lineage>
        <taxon>Bacteria</taxon>
        <taxon>Bacillati</taxon>
        <taxon>Actinomycetota</taxon>
        <taxon>Actinomycetes</taxon>
        <taxon>Mycobacteriales</taxon>
        <taxon>Nocardiaceae</taxon>
        <taxon>Nocardia</taxon>
    </lineage>
</organism>
<keyword evidence="4" id="KW-0408">Iron</keyword>
<sequence>MTPESSLIGEFQQLGKALKEFVTVPDSRIYGIGEQIAESGSYELTGEELRLGAMLAWRNHARCNGRMHWRTLQVLDFRRANTVQDVFEGCLEHLEYSTNNGALRAVISVFPQSSNGMGFEILNPQLIRYAGYRRTDGSVIGDPLHLELTDLALEWGWVPARTAFDVLPLLIKSPSGQISMYEIPPEYIMEVQIEHPEYPGIGELGLRWHVNPAISDKVLSIGGLEFRAAPFSGWYVSSEIGARNLSDESRYNMLPCVARAMGLDTRRDATLWKDRAAVELTYAVQWSYGKAGVHIVDHHTAAKQFIKHVEREHRSLRKVPTDWSWINPPISASTTPTFHRAYDDPDFALRPNFLTRGMQSAPAECPAHG</sequence>
<dbReference type="InterPro" id="IPR044940">
    <property type="entry name" value="NOS_dom_2"/>
</dbReference>
<dbReference type="Gene3D" id="3.90.1230.10">
    <property type="entry name" value="Nitric Oxide Synthase, Chain A, domain 3"/>
    <property type="match status" value="1"/>
</dbReference>
<keyword evidence="3" id="KW-0560">Oxidoreductase</keyword>
<comment type="caution">
    <text evidence="6">The sequence shown here is derived from an EMBL/GenBank/DDBJ whole genome shotgun (WGS) entry which is preliminary data.</text>
</comment>
<evidence type="ECO:0000259" key="5">
    <source>
        <dbReference type="Pfam" id="PF02898"/>
    </source>
</evidence>
<dbReference type="Gene3D" id="3.90.340.10">
    <property type="entry name" value="Nitric Oxide Synthase, Chain A, domain 1"/>
    <property type="match status" value="1"/>
</dbReference>
<dbReference type="InterPro" id="IPR044943">
    <property type="entry name" value="NOS_dom_1"/>
</dbReference>
<evidence type="ECO:0000256" key="4">
    <source>
        <dbReference type="ARBA" id="ARBA00023004"/>
    </source>
</evidence>
<dbReference type="PANTHER" id="PTHR43410">
    <property type="entry name" value="NITRIC OXIDE SYNTHASE OXYGENASE"/>
    <property type="match status" value="1"/>
</dbReference>
<evidence type="ECO:0000313" key="6">
    <source>
        <dbReference type="EMBL" id="GEM41597.1"/>
    </source>
</evidence>
<dbReference type="GO" id="GO:0006809">
    <property type="term" value="P:nitric oxide biosynthetic process"/>
    <property type="evidence" value="ECO:0007669"/>
    <property type="project" value="InterPro"/>
</dbReference>
<feature type="domain" description="Nitric oxide synthase (NOS)" evidence="5">
    <location>
        <begin position="16"/>
        <end position="355"/>
    </location>
</feature>
<keyword evidence="2" id="KW-0479">Metal-binding</keyword>